<dbReference type="OrthoDB" id="9046151at2"/>
<evidence type="ECO:0000256" key="5">
    <source>
        <dbReference type="SAM" id="SignalP"/>
    </source>
</evidence>
<dbReference type="AlphaFoldDB" id="A0A2Y8ZMJ1"/>
<dbReference type="InterPro" id="IPR030678">
    <property type="entry name" value="Peptide/Ni-bd"/>
</dbReference>
<gene>
    <name evidence="7" type="ORF">SAMN04489750_0793</name>
</gene>
<proteinExistence type="inferred from homology"/>
<feature type="chain" id="PRO_5039413061" evidence="5">
    <location>
        <begin position="21"/>
        <end position="523"/>
    </location>
</feature>
<dbReference type="PANTHER" id="PTHR30290:SF10">
    <property type="entry name" value="PERIPLASMIC OLIGOPEPTIDE-BINDING PROTEIN-RELATED"/>
    <property type="match status" value="1"/>
</dbReference>
<dbReference type="GO" id="GO:0030313">
    <property type="term" value="C:cell envelope"/>
    <property type="evidence" value="ECO:0007669"/>
    <property type="project" value="UniProtKB-SubCell"/>
</dbReference>
<keyword evidence="3" id="KW-0813">Transport</keyword>
<accession>A0A2Y8ZMJ1</accession>
<comment type="similarity">
    <text evidence="2">Belongs to the bacterial solute-binding protein 5 family.</text>
</comment>
<dbReference type="Gene3D" id="3.90.76.10">
    <property type="entry name" value="Dipeptide-binding Protein, Domain 1"/>
    <property type="match status" value="1"/>
</dbReference>
<evidence type="ECO:0000256" key="4">
    <source>
        <dbReference type="ARBA" id="ARBA00022729"/>
    </source>
</evidence>
<feature type="signal peptide" evidence="5">
    <location>
        <begin position="1"/>
        <end position="20"/>
    </location>
</feature>
<keyword evidence="8" id="KW-1185">Reference proteome</keyword>
<dbReference type="CDD" id="cd08512">
    <property type="entry name" value="PBP2_NikA_DppA_OppA_like_7"/>
    <property type="match status" value="1"/>
</dbReference>
<dbReference type="Gene3D" id="3.40.190.10">
    <property type="entry name" value="Periplasmic binding protein-like II"/>
    <property type="match status" value="1"/>
</dbReference>
<comment type="subcellular location">
    <subcellularLocation>
        <location evidence="1">Cell envelope</location>
    </subcellularLocation>
</comment>
<dbReference type="InterPro" id="IPR039424">
    <property type="entry name" value="SBP_5"/>
</dbReference>
<feature type="domain" description="Solute-binding protein family 5" evidence="6">
    <location>
        <begin position="84"/>
        <end position="436"/>
    </location>
</feature>
<dbReference type="PROSITE" id="PS51257">
    <property type="entry name" value="PROKAR_LIPOPROTEIN"/>
    <property type="match status" value="1"/>
</dbReference>
<evidence type="ECO:0000313" key="8">
    <source>
        <dbReference type="Proteomes" id="UP000250028"/>
    </source>
</evidence>
<evidence type="ECO:0000256" key="3">
    <source>
        <dbReference type="ARBA" id="ARBA00022448"/>
    </source>
</evidence>
<keyword evidence="4 5" id="KW-0732">Signal</keyword>
<dbReference type="Pfam" id="PF00496">
    <property type="entry name" value="SBP_bac_5"/>
    <property type="match status" value="1"/>
</dbReference>
<evidence type="ECO:0000259" key="6">
    <source>
        <dbReference type="Pfam" id="PF00496"/>
    </source>
</evidence>
<dbReference type="SUPFAM" id="SSF53850">
    <property type="entry name" value="Periplasmic binding protein-like II"/>
    <property type="match status" value="1"/>
</dbReference>
<organism evidence="7 8">
    <name type="scientific">Branchiibius hedensis</name>
    <dbReference type="NCBI Taxonomy" id="672460"/>
    <lineage>
        <taxon>Bacteria</taxon>
        <taxon>Bacillati</taxon>
        <taxon>Actinomycetota</taxon>
        <taxon>Actinomycetes</taxon>
        <taxon>Micrococcales</taxon>
        <taxon>Dermacoccaceae</taxon>
        <taxon>Branchiibius</taxon>
    </lineage>
</organism>
<dbReference type="GO" id="GO:1904680">
    <property type="term" value="F:peptide transmembrane transporter activity"/>
    <property type="evidence" value="ECO:0007669"/>
    <property type="project" value="TreeGrafter"/>
</dbReference>
<dbReference type="GO" id="GO:0042597">
    <property type="term" value="C:periplasmic space"/>
    <property type="evidence" value="ECO:0007669"/>
    <property type="project" value="UniProtKB-ARBA"/>
</dbReference>
<dbReference type="Gene3D" id="3.10.105.10">
    <property type="entry name" value="Dipeptide-binding Protein, Domain 3"/>
    <property type="match status" value="1"/>
</dbReference>
<evidence type="ECO:0000256" key="1">
    <source>
        <dbReference type="ARBA" id="ARBA00004196"/>
    </source>
</evidence>
<dbReference type="PIRSF" id="PIRSF002741">
    <property type="entry name" value="MppA"/>
    <property type="match status" value="1"/>
</dbReference>
<dbReference type="PANTHER" id="PTHR30290">
    <property type="entry name" value="PERIPLASMIC BINDING COMPONENT OF ABC TRANSPORTER"/>
    <property type="match status" value="1"/>
</dbReference>
<evidence type="ECO:0000313" key="7">
    <source>
        <dbReference type="EMBL" id="SSA33510.1"/>
    </source>
</evidence>
<sequence length="523" mass="54654">MGTPRAIGVVATVVFGLTLAACSDGTAGGGSTGDSNNSASTLVVDNSFDLKTSDPARAFELTGSLVDHQIYQTAIGFDGASVKKIVPVLCTYSVSDDNKVLTLKMNGKHVFSNGDPVTADDIVYSYQRVQGIEGNPSFLLDGVTVKKVDDNTITLTSASPNPQLPYILPNPSLGIVDSKIVKQNGGTTDTNDKAEAYLNKTSAGSGPYMLSSYDVTSKVVLTANPHYTGTKPHYSRVVIENVQPATAKANLQAGAAQIATSLDPTQASGMDSGKTKVQQGESTITIFSWFNMNPSVGGPVSNVKFIQAVRHAIDYDAVLKVAGSGAVQPGSLVPNSFLGALKSDSANSFDLNQAKTLLKDSGYSGQQINMLYPSDVGYNLANVAQVVQSNLQAAGINVKLNPQPSATALTAFRSGKQQAGIAYWGADYPDPADYLVFTPGQSLAKRAQWTSAQAPDDAKLATAAESAVGDSARDAAYQALWKQMNIDGPFVPLFLPPNLLVVSSSLKNVADNPVTGIDLAGIS</sequence>
<dbReference type="GO" id="GO:0043190">
    <property type="term" value="C:ATP-binding cassette (ABC) transporter complex"/>
    <property type="evidence" value="ECO:0007669"/>
    <property type="project" value="InterPro"/>
</dbReference>
<dbReference type="Proteomes" id="UP000250028">
    <property type="component" value="Unassembled WGS sequence"/>
</dbReference>
<dbReference type="GO" id="GO:0015833">
    <property type="term" value="P:peptide transport"/>
    <property type="evidence" value="ECO:0007669"/>
    <property type="project" value="TreeGrafter"/>
</dbReference>
<name>A0A2Y8ZMJ1_9MICO</name>
<reference evidence="8" key="1">
    <citation type="submission" date="2016-10" db="EMBL/GenBank/DDBJ databases">
        <authorList>
            <person name="Varghese N."/>
            <person name="Submissions S."/>
        </authorList>
    </citation>
    <scope>NUCLEOTIDE SEQUENCE [LARGE SCALE GENOMIC DNA]</scope>
    <source>
        <strain evidence="8">DSM 22951</strain>
    </source>
</reference>
<protein>
    <submittedName>
        <fullName evidence="7">Peptide/nickel transport system substrate-binding protein</fullName>
    </submittedName>
</protein>
<dbReference type="InterPro" id="IPR000914">
    <property type="entry name" value="SBP_5_dom"/>
</dbReference>
<dbReference type="EMBL" id="UESZ01000001">
    <property type="protein sequence ID" value="SSA33510.1"/>
    <property type="molecule type" value="Genomic_DNA"/>
</dbReference>
<evidence type="ECO:0000256" key="2">
    <source>
        <dbReference type="ARBA" id="ARBA00005695"/>
    </source>
</evidence>